<dbReference type="EMBL" id="CP097511">
    <property type="protein sequence ID" value="URE47293.1"/>
    <property type="molecule type" value="Genomic_DNA"/>
</dbReference>
<reference evidence="2" key="1">
    <citation type="submission" date="2022-05" db="EMBL/GenBank/DDBJ databases">
        <title>The Musa troglodytarum L. genome provides insights into the mechanism of non-climacteric behaviour and enrichment of carotenoids.</title>
        <authorList>
            <person name="Wang J."/>
        </authorList>
    </citation>
    <scope>NUCLEOTIDE SEQUENCE</scope>
    <source>
        <tissue evidence="2">Leaf</tissue>
    </source>
</reference>
<feature type="region of interest" description="Disordered" evidence="1">
    <location>
        <begin position="61"/>
        <end position="83"/>
    </location>
</feature>
<gene>
    <name evidence="2" type="ORF">MUK42_33599</name>
</gene>
<proteinExistence type="predicted"/>
<evidence type="ECO:0000256" key="1">
    <source>
        <dbReference type="SAM" id="MobiDB-lite"/>
    </source>
</evidence>
<dbReference type="AlphaFoldDB" id="A0A9E7IDI0"/>
<evidence type="ECO:0000313" key="2">
    <source>
        <dbReference type="EMBL" id="URE47293.1"/>
    </source>
</evidence>
<protein>
    <submittedName>
        <fullName evidence="2">Uncharacterized protein</fullName>
    </submittedName>
</protein>
<sequence length="83" mass="9264">MQVKLVDFAHVAEGDGVVGDNFSDGLCSLLSFSFTFSLTMKRDSRDSDKIELRDCNPLQHESVQHVKADRDAESVELAEDTYP</sequence>
<name>A0A9E7IDI0_9LILI</name>
<dbReference type="Proteomes" id="UP001055439">
    <property type="component" value="Chromosome 9"/>
</dbReference>
<organism evidence="2 3">
    <name type="scientific">Musa troglodytarum</name>
    <name type="common">fe'i banana</name>
    <dbReference type="NCBI Taxonomy" id="320322"/>
    <lineage>
        <taxon>Eukaryota</taxon>
        <taxon>Viridiplantae</taxon>
        <taxon>Streptophyta</taxon>
        <taxon>Embryophyta</taxon>
        <taxon>Tracheophyta</taxon>
        <taxon>Spermatophyta</taxon>
        <taxon>Magnoliopsida</taxon>
        <taxon>Liliopsida</taxon>
        <taxon>Zingiberales</taxon>
        <taxon>Musaceae</taxon>
        <taxon>Musa</taxon>
    </lineage>
</organism>
<feature type="compositionally biased region" description="Acidic residues" evidence="1">
    <location>
        <begin position="74"/>
        <end position="83"/>
    </location>
</feature>
<feature type="non-terminal residue" evidence="2">
    <location>
        <position position="83"/>
    </location>
</feature>
<feature type="compositionally biased region" description="Basic and acidic residues" evidence="1">
    <location>
        <begin position="62"/>
        <end position="73"/>
    </location>
</feature>
<accession>A0A9E7IDI0</accession>
<evidence type="ECO:0000313" key="3">
    <source>
        <dbReference type="Proteomes" id="UP001055439"/>
    </source>
</evidence>
<keyword evidence="3" id="KW-1185">Reference proteome</keyword>